<evidence type="ECO:0000313" key="1">
    <source>
        <dbReference type="EMBL" id="MDR6299731.1"/>
    </source>
</evidence>
<accession>A0ABU1K2A5</accession>
<name>A0ABU1K2A5_9FLAO</name>
<dbReference type="InterPro" id="IPR046508">
    <property type="entry name" value="DUF6686"/>
</dbReference>
<evidence type="ECO:0000313" key="2">
    <source>
        <dbReference type="Proteomes" id="UP001257659"/>
    </source>
</evidence>
<dbReference type="Pfam" id="PF20391">
    <property type="entry name" value="DUF6686"/>
    <property type="match status" value="1"/>
</dbReference>
<reference evidence="1 2" key="1">
    <citation type="submission" date="2023-07" db="EMBL/GenBank/DDBJ databases">
        <title>Genomic Encyclopedia of Type Strains, Phase IV (KMG-IV): sequencing the most valuable type-strain genomes for metagenomic binning, comparative biology and taxonomic classification.</title>
        <authorList>
            <person name="Goeker M."/>
        </authorList>
    </citation>
    <scope>NUCLEOTIDE SEQUENCE [LARGE SCALE GENOMIC DNA]</scope>
    <source>
        <strain evidence="1 2">DSM 102814</strain>
    </source>
</reference>
<comment type="caution">
    <text evidence="1">The sequence shown here is derived from an EMBL/GenBank/DDBJ whole genome shotgun (WGS) entry which is preliminary data.</text>
</comment>
<dbReference type="EMBL" id="JAVDQA010000001">
    <property type="protein sequence ID" value="MDR6299731.1"/>
    <property type="molecule type" value="Genomic_DNA"/>
</dbReference>
<keyword evidence="2" id="KW-1185">Reference proteome</keyword>
<proteinExistence type="predicted"/>
<protein>
    <submittedName>
        <fullName evidence="1">Uncharacterized protein</fullName>
    </submittedName>
</protein>
<dbReference type="Proteomes" id="UP001257659">
    <property type="component" value="Unassembled WGS sequence"/>
</dbReference>
<sequence>MEDIAFIYRNNFGLAFFWKNKRDKIQVVFRNTGFYLSLQELKDFQNNVLETVNQQCCANCKTSRKCRSLLLKTPSRKIDLAVNREELEEINELLGGTIFKLEKRNYLKNCAN</sequence>
<organism evidence="1 2">
    <name type="scientific">Mesonia maritima</name>
    <dbReference type="NCBI Taxonomy" id="1793873"/>
    <lineage>
        <taxon>Bacteria</taxon>
        <taxon>Pseudomonadati</taxon>
        <taxon>Bacteroidota</taxon>
        <taxon>Flavobacteriia</taxon>
        <taxon>Flavobacteriales</taxon>
        <taxon>Flavobacteriaceae</taxon>
        <taxon>Mesonia</taxon>
    </lineage>
</organism>
<gene>
    <name evidence="1" type="ORF">GGR31_000347</name>
</gene>
<dbReference type="RefSeq" id="WP_309726670.1">
    <property type="nucleotide sequence ID" value="NZ_JAVDQA010000001.1"/>
</dbReference>